<gene>
    <name evidence="1" type="ORF">J5837_05115</name>
</gene>
<evidence type="ECO:0000313" key="2">
    <source>
        <dbReference type="Proteomes" id="UP000673447"/>
    </source>
</evidence>
<dbReference type="Pfam" id="PF14315">
    <property type="entry name" value="DUF4380"/>
    <property type="match status" value="1"/>
</dbReference>
<name>A0A940X1U6_9GAMM</name>
<reference evidence="1" key="2">
    <citation type="submission" date="2021-03" db="EMBL/GenBank/DDBJ databases">
        <authorList>
            <person name="Cao W."/>
        </authorList>
    </citation>
    <scope>NUCLEOTIDE SEQUENCE</scope>
    <source>
        <strain evidence="1">110414</strain>
    </source>
</reference>
<dbReference type="InterPro" id="IPR025488">
    <property type="entry name" value="DUF4380"/>
</dbReference>
<accession>A0A940X1U6</accession>
<protein>
    <submittedName>
        <fullName evidence="1">DUF4380 domain-containing protein</fullName>
    </submittedName>
</protein>
<proteinExistence type="predicted"/>
<dbReference type="EMBL" id="JAGKTC010000001">
    <property type="protein sequence ID" value="MBP3983802.1"/>
    <property type="molecule type" value="Genomic_DNA"/>
</dbReference>
<sequence>MRLIPVFRSLLVLAVALPRGDVRAAEVQRIRLVSPGAVLEVTPALGGRVLHFGAIGRPNLIKVGDAVRTQPEPQVSAAADDIAYLGHDVWLGPQSGWWSDQSANPARRDAKAGWPPDPYLAFATTRVVEQDESRLVLEGIDSPVTGVRLRKSFAFDAADPATVEVAASARNIRDRPLSRDLWFNTRVSSATRVYVPVASAKDVRMQSGVDVAPPQWQVRDGIFELAGSPVPAGKSARRGKLLLQPSAGWMAGFAQGQAFIIRFRHEPVESIHPEQGQVELYLDHGDDIAAGLLEMEVHAPMRTLAPGEAMQAAERWTVLRYDGEDSEAARIAFLCERAGLCADRPTNRAL</sequence>
<keyword evidence="2" id="KW-1185">Reference proteome</keyword>
<dbReference type="RefSeq" id="WP_210535627.1">
    <property type="nucleotide sequence ID" value="NZ_JAGKTC010000001.1"/>
</dbReference>
<evidence type="ECO:0000313" key="1">
    <source>
        <dbReference type="EMBL" id="MBP3983802.1"/>
    </source>
</evidence>
<dbReference type="AlphaFoldDB" id="A0A940X1U6"/>
<reference evidence="1" key="1">
    <citation type="journal article" date="2016" name="Int. J. Syst. Evol. Microbiol.">
        <title>Pseudoxanthomonas helianthi sp. nov., isolated from roots of Jerusalem artichoke (Helianthus tuberosus).</title>
        <authorList>
            <person name="Kittiwongwattana C."/>
            <person name="Thawai C."/>
        </authorList>
    </citation>
    <scope>NUCLEOTIDE SEQUENCE</scope>
    <source>
        <strain evidence="1">110414</strain>
    </source>
</reference>
<dbReference type="Proteomes" id="UP000673447">
    <property type="component" value="Unassembled WGS sequence"/>
</dbReference>
<organism evidence="1 2">
    <name type="scientific">Pseudoxanthomonas helianthi</name>
    <dbReference type="NCBI Taxonomy" id="1453541"/>
    <lineage>
        <taxon>Bacteria</taxon>
        <taxon>Pseudomonadati</taxon>
        <taxon>Pseudomonadota</taxon>
        <taxon>Gammaproteobacteria</taxon>
        <taxon>Lysobacterales</taxon>
        <taxon>Lysobacteraceae</taxon>
        <taxon>Pseudoxanthomonas</taxon>
    </lineage>
</organism>
<comment type="caution">
    <text evidence="1">The sequence shown here is derived from an EMBL/GenBank/DDBJ whole genome shotgun (WGS) entry which is preliminary data.</text>
</comment>